<dbReference type="GO" id="GO:0005886">
    <property type="term" value="C:plasma membrane"/>
    <property type="evidence" value="ECO:0007669"/>
    <property type="project" value="UniProtKB-SubCell"/>
</dbReference>
<feature type="transmembrane region" description="Helical" evidence="6">
    <location>
        <begin position="327"/>
        <end position="350"/>
    </location>
</feature>
<feature type="transmembrane region" description="Helical" evidence="6">
    <location>
        <begin position="272"/>
        <end position="290"/>
    </location>
</feature>
<organism evidence="8 9">
    <name type="scientific">Eiseniibacteriota bacterium</name>
    <dbReference type="NCBI Taxonomy" id="2212470"/>
    <lineage>
        <taxon>Bacteria</taxon>
        <taxon>Candidatus Eiseniibacteriota</taxon>
    </lineage>
</organism>
<feature type="transmembrane region" description="Helical" evidence="6">
    <location>
        <begin position="391"/>
        <end position="412"/>
    </location>
</feature>
<comment type="caution">
    <text evidence="8">The sequence shown here is derived from an EMBL/GenBank/DDBJ whole genome shotgun (WGS) entry which is preliminary data.</text>
</comment>
<feature type="transmembrane region" description="Helical" evidence="6">
    <location>
        <begin position="85"/>
        <end position="106"/>
    </location>
</feature>
<reference evidence="8" key="1">
    <citation type="submission" date="2019-03" db="EMBL/GenBank/DDBJ databases">
        <title>Lake Tanganyika Metagenome-Assembled Genomes (MAGs).</title>
        <authorList>
            <person name="Tran P."/>
        </authorList>
    </citation>
    <scope>NUCLEOTIDE SEQUENCE</scope>
    <source>
        <strain evidence="8">M_DeepCast_400m_m2_100</strain>
    </source>
</reference>
<feature type="transmembrane region" description="Helical" evidence="6">
    <location>
        <begin position="155"/>
        <end position="174"/>
    </location>
</feature>
<dbReference type="PROSITE" id="PS50850">
    <property type="entry name" value="MFS"/>
    <property type="match status" value="1"/>
</dbReference>
<evidence type="ECO:0000256" key="3">
    <source>
        <dbReference type="ARBA" id="ARBA00022692"/>
    </source>
</evidence>
<feature type="transmembrane region" description="Helical" evidence="6">
    <location>
        <begin position="113"/>
        <end position="135"/>
    </location>
</feature>
<comment type="subcellular location">
    <subcellularLocation>
        <location evidence="1">Cell membrane</location>
        <topology evidence="1">Multi-pass membrane protein</topology>
    </subcellularLocation>
</comment>
<keyword evidence="3 6" id="KW-0812">Transmembrane</keyword>
<dbReference type="AlphaFoldDB" id="A0A938BQD7"/>
<dbReference type="InterPro" id="IPR036259">
    <property type="entry name" value="MFS_trans_sf"/>
</dbReference>
<feature type="transmembrane region" description="Helical" evidence="6">
    <location>
        <begin position="362"/>
        <end position="385"/>
    </location>
</feature>
<evidence type="ECO:0000259" key="7">
    <source>
        <dbReference type="PROSITE" id="PS50850"/>
    </source>
</evidence>
<sequence length="426" mass="44949">MSEMPPPAAPPARLLNRHFVLLWQGQFISQIGSELHMVATLFWLKHATGSASLMGVIMMLAMLPAVLLGPVAGAAADRYSRRSTIILTDFARGVTVLSLAAILFLAPQSPRLGVVWIVAVAVVNGTLAAFFRPAIAASVPEIVPRERIASANSLAQAAAQVAVFFGQGMGGVLFRLLGAPLLFLINGVSYLVSGASACFIRIPQRLPEKTGTLRATLVSFGVEILAGLRFIRSQRGMLDVILAATLVNFLLAPFSVLMPFYVEDFLHRPPDWFGFLLAAVGAGALLGYALAGALRLTPRARAWLIVVPLTLIGVSFAALGLTRSSWVALAIMGLIGIETGLINVLLVTILQVTTPTEIRGRVFGVLATLAAGLAPIGMGLAGVIADLAGRNVPLIFLVCGVASTAVMGVLAWRPRFRGFLMREAGG</sequence>
<dbReference type="InterPro" id="IPR020846">
    <property type="entry name" value="MFS_dom"/>
</dbReference>
<dbReference type="PANTHER" id="PTHR23513">
    <property type="entry name" value="INTEGRAL MEMBRANE EFFLUX PROTEIN-RELATED"/>
    <property type="match status" value="1"/>
</dbReference>
<feature type="domain" description="Major facilitator superfamily (MFS) profile" evidence="7">
    <location>
        <begin position="18"/>
        <end position="417"/>
    </location>
</feature>
<keyword evidence="2" id="KW-1003">Cell membrane</keyword>
<dbReference type="EMBL" id="VGIY01000070">
    <property type="protein sequence ID" value="MBM3317057.1"/>
    <property type="molecule type" value="Genomic_DNA"/>
</dbReference>
<dbReference type="GO" id="GO:0022857">
    <property type="term" value="F:transmembrane transporter activity"/>
    <property type="evidence" value="ECO:0007669"/>
    <property type="project" value="InterPro"/>
</dbReference>
<evidence type="ECO:0000313" key="9">
    <source>
        <dbReference type="Proteomes" id="UP000748308"/>
    </source>
</evidence>
<evidence type="ECO:0000256" key="1">
    <source>
        <dbReference type="ARBA" id="ARBA00004651"/>
    </source>
</evidence>
<proteinExistence type="predicted"/>
<accession>A0A938BQD7</accession>
<keyword evidence="5 6" id="KW-0472">Membrane</keyword>
<dbReference type="Pfam" id="PF07690">
    <property type="entry name" value="MFS_1"/>
    <property type="match status" value="1"/>
</dbReference>
<feature type="transmembrane region" description="Helical" evidence="6">
    <location>
        <begin position="302"/>
        <end position="321"/>
    </location>
</feature>
<feature type="transmembrane region" description="Helical" evidence="6">
    <location>
        <begin position="238"/>
        <end position="260"/>
    </location>
</feature>
<evidence type="ECO:0000313" key="8">
    <source>
        <dbReference type="EMBL" id="MBM3317057.1"/>
    </source>
</evidence>
<dbReference type="Gene3D" id="1.20.1250.20">
    <property type="entry name" value="MFS general substrate transporter like domains"/>
    <property type="match status" value="1"/>
</dbReference>
<dbReference type="InterPro" id="IPR011701">
    <property type="entry name" value="MFS"/>
</dbReference>
<evidence type="ECO:0000256" key="4">
    <source>
        <dbReference type="ARBA" id="ARBA00022989"/>
    </source>
</evidence>
<dbReference type="SUPFAM" id="SSF103473">
    <property type="entry name" value="MFS general substrate transporter"/>
    <property type="match status" value="1"/>
</dbReference>
<dbReference type="PANTHER" id="PTHR23513:SF11">
    <property type="entry name" value="STAPHYLOFERRIN A TRANSPORTER"/>
    <property type="match status" value="1"/>
</dbReference>
<evidence type="ECO:0000256" key="5">
    <source>
        <dbReference type="ARBA" id="ARBA00023136"/>
    </source>
</evidence>
<keyword evidence="4 6" id="KW-1133">Transmembrane helix</keyword>
<protein>
    <submittedName>
        <fullName evidence="8">MFS transporter</fullName>
    </submittedName>
</protein>
<feature type="transmembrane region" description="Helical" evidence="6">
    <location>
        <begin position="51"/>
        <end position="73"/>
    </location>
</feature>
<gene>
    <name evidence="8" type="ORF">FJY75_04310</name>
</gene>
<feature type="transmembrane region" description="Helical" evidence="6">
    <location>
        <begin position="181"/>
        <end position="202"/>
    </location>
</feature>
<evidence type="ECO:0000256" key="2">
    <source>
        <dbReference type="ARBA" id="ARBA00022475"/>
    </source>
</evidence>
<dbReference type="Proteomes" id="UP000748308">
    <property type="component" value="Unassembled WGS sequence"/>
</dbReference>
<name>A0A938BQD7_UNCEI</name>
<evidence type="ECO:0000256" key="6">
    <source>
        <dbReference type="SAM" id="Phobius"/>
    </source>
</evidence>
<dbReference type="CDD" id="cd06173">
    <property type="entry name" value="MFS_MefA_like"/>
    <property type="match status" value="1"/>
</dbReference>